<accession>V6AVG3</accession>
<dbReference type="AlphaFoldDB" id="V6AVG3"/>
<comment type="similarity">
    <text evidence="1">Belongs to the NAD(P)-dependent epimerase/dehydratase family.</text>
</comment>
<dbReference type="Proteomes" id="UP000018159">
    <property type="component" value="Unassembled WGS sequence"/>
</dbReference>
<dbReference type="EMBL" id="CBTY010000011">
    <property type="protein sequence ID" value="CDI06493.1"/>
    <property type="molecule type" value="Genomic_DNA"/>
</dbReference>
<dbReference type="Pfam" id="PF01370">
    <property type="entry name" value="Epimerase"/>
    <property type="match status" value="1"/>
</dbReference>
<evidence type="ECO:0000313" key="4">
    <source>
        <dbReference type="Proteomes" id="UP000018159"/>
    </source>
</evidence>
<dbReference type="RefSeq" id="WP_048197154.1">
    <property type="nucleotide sequence ID" value="NZ_CBTY010000011.1"/>
</dbReference>
<feature type="domain" description="NAD-dependent epimerase/dehydratase" evidence="2">
    <location>
        <begin position="4"/>
        <end position="233"/>
    </location>
</feature>
<evidence type="ECO:0000313" key="3">
    <source>
        <dbReference type="EMBL" id="CDI06493.1"/>
    </source>
</evidence>
<gene>
    <name evidence="3" type="ORF">NITUZ_60020</name>
</gene>
<dbReference type="PANTHER" id="PTHR43000">
    <property type="entry name" value="DTDP-D-GLUCOSE 4,6-DEHYDRATASE-RELATED"/>
    <property type="match status" value="1"/>
</dbReference>
<dbReference type="Gene3D" id="3.40.50.720">
    <property type="entry name" value="NAD(P)-binding Rossmann-like Domain"/>
    <property type="match status" value="1"/>
</dbReference>
<evidence type="ECO:0000259" key="2">
    <source>
        <dbReference type="Pfam" id="PF01370"/>
    </source>
</evidence>
<dbReference type="Gene3D" id="3.90.25.10">
    <property type="entry name" value="UDP-galactose 4-epimerase, domain 1"/>
    <property type="match status" value="1"/>
</dbReference>
<proteinExistence type="inferred from homology"/>
<dbReference type="OrthoDB" id="4907at2157"/>
<keyword evidence="3" id="KW-0413">Isomerase</keyword>
<dbReference type="InterPro" id="IPR001509">
    <property type="entry name" value="Epimerase_deHydtase"/>
</dbReference>
<dbReference type="SUPFAM" id="SSF51735">
    <property type="entry name" value="NAD(P)-binding Rossmann-fold domains"/>
    <property type="match status" value="1"/>
</dbReference>
<dbReference type="GO" id="GO:0003978">
    <property type="term" value="F:UDP-glucose 4-epimerase activity"/>
    <property type="evidence" value="ECO:0007669"/>
    <property type="project" value="UniProtKB-EC"/>
</dbReference>
<keyword evidence="4" id="KW-1185">Reference proteome</keyword>
<name>V6AVG3_9ARCH</name>
<reference evidence="3 4" key="1">
    <citation type="journal article" date="2013" name="PLoS ONE">
        <title>Enrichment and Genome Sequence of the Group I.1a Ammonia-Oxidizing Archaeon ?Ca. Nitrosotenuis uzonensis? Representing a Clade Globally.</title>
        <authorList>
            <person name="Lebedeva E.V."/>
            <person name="Hatzenpichler R."/>
            <person name="Pelletier E."/>
            <person name="Schuster N."/>
            <person name="Hauzmayer S."/>
            <person name="Bulaev A."/>
            <person name="Grigor'eva N.V."/>
            <person name="Galushko A."/>
            <person name="Schmid M."/>
            <person name="Palatinszky M."/>
            <person name="Le Paslier D."/>
            <person name="Daims H."/>
            <person name="Wagner M."/>
        </authorList>
    </citation>
    <scope>NUCLEOTIDE SEQUENCE [LARGE SCALE GENOMIC DNA]</scope>
    <source>
        <strain evidence="3 4">N4</strain>
    </source>
</reference>
<protein>
    <submittedName>
        <fullName evidence="3">UDP-glucose 4-epimerase</fullName>
        <ecNumber evidence="3">5.1.3.2</ecNumber>
    </submittedName>
</protein>
<dbReference type="EC" id="5.1.3.2" evidence="3"/>
<organism evidence="3 4">
    <name type="scientific">Candidatus Nitrosotenuis uzonensis</name>
    <dbReference type="NCBI Taxonomy" id="1407055"/>
    <lineage>
        <taxon>Archaea</taxon>
        <taxon>Nitrososphaerota</taxon>
        <taxon>Candidatus Nitrosotenuis</taxon>
    </lineage>
</organism>
<evidence type="ECO:0000256" key="1">
    <source>
        <dbReference type="ARBA" id="ARBA00007637"/>
    </source>
</evidence>
<dbReference type="InterPro" id="IPR036291">
    <property type="entry name" value="NAD(P)-bd_dom_sf"/>
</dbReference>
<comment type="caution">
    <text evidence="3">The sequence shown here is derived from an EMBL/GenBank/DDBJ whole genome shotgun (WGS) entry which is preliminary data.</text>
</comment>
<dbReference type="STRING" id="1407055.NITUZ_60020"/>
<sequence>MNFIVTGGAGFIGNHLVKLLVDKGHRVGVIDNLCSGNLKNLLPIINKIEFYKTDILDYEKLKEIVKDVDGIFHQAGLTDVQESFANKELYYKVNVLGTENILKLAKEFGFKVVFASSASVYGNASKIPISEDAQKNPLNPYGQTKLECEKLCEKYAKLGVRITVLRYFNVFGQGQNKAYAGVISKFLENLANKKPPIIHGDGNQIRDFVSVDDVVRANLLAMLSDSQGTFNVGSGTAISIKDLADMMIRMSGLDIKPTYDDALEGDVMQSQADIALIKKLNWKPQTSLEEWLKHVFDSGVLMLETK</sequence>